<evidence type="ECO:0000256" key="1">
    <source>
        <dbReference type="SAM" id="MobiDB-lite"/>
    </source>
</evidence>
<evidence type="ECO:0000313" key="3">
    <source>
        <dbReference type="Proteomes" id="UP000807716"/>
    </source>
</evidence>
<keyword evidence="3" id="KW-1185">Reference proteome</keyword>
<evidence type="ECO:0000313" key="2">
    <source>
        <dbReference type="EMBL" id="KAG0256966.1"/>
    </source>
</evidence>
<reference evidence="2" key="1">
    <citation type="journal article" date="2020" name="Fungal Divers.">
        <title>Resolving the Mortierellaceae phylogeny through synthesis of multi-gene phylogenetics and phylogenomics.</title>
        <authorList>
            <person name="Vandepol N."/>
            <person name="Liber J."/>
            <person name="Desiro A."/>
            <person name="Na H."/>
            <person name="Kennedy M."/>
            <person name="Barry K."/>
            <person name="Grigoriev I.V."/>
            <person name="Miller A.N."/>
            <person name="O'Donnell K."/>
            <person name="Stajich J.E."/>
            <person name="Bonito G."/>
        </authorList>
    </citation>
    <scope>NUCLEOTIDE SEQUENCE</scope>
    <source>
        <strain evidence="2">BC1065</strain>
    </source>
</reference>
<comment type="caution">
    <text evidence="2">The sequence shown here is derived from an EMBL/GenBank/DDBJ whole genome shotgun (WGS) entry which is preliminary data.</text>
</comment>
<organism evidence="2 3">
    <name type="scientific">Actinomortierella ambigua</name>
    <dbReference type="NCBI Taxonomy" id="1343610"/>
    <lineage>
        <taxon>Eukaryota</taxon>
        <taxon>Fungi</taxon>
        <taxon>Fungi incertae sedis</taxon>
        <taxon>Mucoromycota</taxon>
        <taxon>Mortierellomycotina</taxon>
        <taxon>Mortierellomycetes</taxon>
        <taxon>Mortierellales</taxon>
        <taxon>Mortierellaceae</taxon>
        <taxon>Actinomortierella</taxon>
    </lineage>
</organism>
<dbReference type="AlphaFoldDB" id="A0A9P6U1X4"/>
<proteinExistence type="predicted"/>
<sequence length="105" mass="11397">MNPESLKRHVLGKGGRAGCQEALEMLIDIPKRCFPSETGKGSLAEQEHAEIFSEGVSSPKPQPQTVRPTDDLSSLRKIVQIATALIRAQEALSEKEEDGTAVLQD</sequence>
<dbReference type="EMBL" id="JAAAJB010000383">
    <property type="protein sequence ID" value="KAG0256966.1"/>
    <property type="molecule type" value="Genomic_DNA"/>
</dbReference>
<gene>
    <name evidence="2" type="ORF">DFQ27_005386</name>
</gene>
<feature type="region of interest" description="Disordered" evidence="1">
    <location>
        <begin position="38"/>
        <end position="71"/>
    </location>
</feature>
<name>A0A9P6U1X4_9FUNG</name>
<protein>
    <submittedName>
        <fullName evidence="2">Uncharacterized protein</fullName>
    </submittedName>
</protein>
<dbReference type="Proteomes" id="UP000807716">
    <property type="component" value="Unassembled WGS sequence"/>
</dbReference>
<accession>A0A9P6U1X4</accession>